<dbReference type="Pfam" id="PF07559">
    <property type="entry name" value="FlgE_D2"/>
    <property type="match status" value="1"/>
</dbReference>
<dbReference type="InterPro" id="IPR037058">
    <property type="entry name" value="Falgellar_hook_FlgE_sf"/>
</dbReference>
<dbReference type="Proteomes" id="UP000178606">
    <property type="component" value="Unassembled WGS sequence"/>
</dbReference>
<accession>A0A1F6D5V5</accession>
<dbReference type="InterPro" id="IPR053967">
    <property type="entry name" value="LlgE_F_G-like_D1"/>
</dbReference>
<evidence type="ECO:0000259" key="7">
    <source>
        <dbReference type="Pfam" id="PF06429"/>
    </source>
</evidence>
<evidence type="ECO:0000259" key="6">
    <source>
        <dbReference type="Pfam" id="PF00460"/>
    </source>
</evidence>
<proteinExistence type="inferred from homology"/>
<evidence type="ECO:0000256" key="2">
    <source>
        <dbReference type="ARBA" id="ARBA00009677"/>
    </source>
</evidence>
<dbReference type="InterPro" id="IPR001444">
    <property type="entry name" value="Flag_bb_rod_N"/>
</dbReference>
<feature type="domain" description="Flagellar basal-body/hook protein C-terminal" evidence="7">
    <location>
        <begin position="624"/>
        <end position="666"/>
    </location>
</feature>
<dbReference type="Pfam" id="PF00460">
    <property type="entry name" value="Flg_bb_rod"/>
    <property type="match status" value="1"/>
</dbReference>
<comment type="caution">
    <text evidence="10">The sequence shown here is derived from an EMBL/GenBank/DDBJ whole genome shotgun (WGS) entry which is preliminary data.</text>
</comment>
<dbReference type="PANTHER" id="PTHR30435:SF1">
    <property type="entry name" value="FLAGELLAR HOOK PROTEIN FLGE"/>
    <property type="match status" value="1"/>
</dbReference>
<protein>
    <recommendedName>
        <fullName evidence="3 5">Flagellar hook protein FlgE</fullName>
    </recommendedName>
</protein>
<feature type="domain" description="Flagellar basal body rod protein N-terminal" evidence="6">
    <location>
        <begin position="8"/>
        <end position="36"/>
    </location>
</feature>
<evidence type="ECO:0000256" key="1">
    <source>
        <dbReference type="ARBA" id="ARBA00004117"/>
    </source>
</evidence>
<feature type="domain" description="Flagellar hook protein FlgE D2" evidence="8">
    <location>
        <begin position="431"/>
        <end position="549"/>
    </location>
</feature>
<dbReference type="SUPFAM" id="SSF117143">
    <property type="entry name" value="Flagellar hook protein flgE"/>
    <property type="match status" value="2"/>
</dbReference>
<dbReference type="InterPro" id="IPR037925">
    <property type="entry name" value="FlgE/F/G-like"/>
</dbReference>
<dbReference type="PROSITE" id="PS00588">
    <property type="entry name" value="FLAGELLA_BB_ROD"/>
    <property type="match status" value="1"/>
</dbReference>
<reference evidence="10 11" key="1">
    <citation type="journal article" date="2016" name="Nat. Commun.">
        <title>Thousands of microbial genomes shed light on interconnected biogeochemical processes in an aquifer system.</title>
        <authorList>
            <person name="Anantharaman K."/>
            <person name="Brown C.T."/>
            <person name="Hug L.A."/>
            <person name="Sharon I."/>
            <person name="Castelle C.J."/>
            <person name="Probst A.J."/>
            <person name="Thomas B.C."/>
            <person name="Singh A."/>
            <person name="Wilkins M.J."/>
            <person name="Karaoz U."/>
            <person name="Brodie E.L."/>
            <person name="Williams K.H."/>
            <person name="Hubbard S.S."/>
            <person name="Banfield J.F."/>
        </authorList>
    </citation>
    <scope>NUCLEOTIDE SEQUENCE [LARGE SCALE GENOMIC DNA]</scope>
    <source>
        <strain evidence="11">RIFCSPLOWO2_12_FULL_64_10</strain>
    </source>
</reference>
<dbReference type="GO" id="GO:0005829">
    <property type="term" value="C:cytosol"/>
    <property type="evidence" value="ECO:0007669"/>
    <property type="project" value="TreeGrafter"/>
</dbReference>
<comment type="subcellular location">
    <subcellularLocation>
        <location evidence="1 5">Bacterial flagellum basal body</location>
    </subcellularLocation>
</comment>
<dbReference type="GO" id="GO:0009425">
    <property type="term" value="C:bacterial-type flagellum basal body"/>
    <property type="evidence" value="ECO:0007669"/>
    <property type="project" value="UniProtKB-SubCell"/>
</dbReference>
<feature type="domain" description="Flagellar hook protein FlgE/F/G-like D1" evidence="9">
    <location>
        <begin position="96"/>
        <end position="141"/>
    </location>
</feature>
<dbReference type="PANTHER" id="PTHR30435">
    <property type="entry name" value="FLAGELLAR PROTEIN"/>
    <property type="match status" value="1"/>
</dbReference>
<evidence type="ECO:0000256" key="5">
    <source>
        <dbReference type="RuleBase" id="RU362116"/>
    </source>
</evidence>
<keyword evidence="4 5" id="KW-0975">Bacterial flagellum</keyword>
<dbReference type="AlphaFoldDB" id="A0A1F6D5V5"/>
<name>A0A1F6D5V5_HANXR</name>
<dbReference type="Gene3D" id="2.60.98.20">
    <property type="entry name" value="Flagellar hook protein FlgE"/>
    <property type="match status" value="1"/>
</dbReference>
<gene>
    <name evidence="10" type="ORF">A3F84_10495</name>
</gene>
<dbReference type="InterPro" id="IPR011491">
    <property type="entry name" value="FlgE_D2"/>
</dbReference>
<comment type="function">
    <text evidence="5">A flexible structure which links the flagellar filament to the drive apparatus in the basal body.</text>
</comment>
<dbReference type="InterPro" id="IPR020013">
    <property type="entry name" value="Flagellar_FlgE/F/G"/>
</dbReference>
<evidence type="ECO:0000259" key="8">
    <source>
        <dbReference type="Pfam" id="PF07559"/>
    </source>
</evidence>
<sequence>MASNSLFTALSGLQAHQTKSSVVADNIANINTTGFKGRRANFEELLAQTVKQSTSPEASRSGTNPAQVGIGVRVKSIDTIFTQGSIQTTGRNTDLALEGPGFFVLSDGVNQYLTRDGNFAFDGTGRLIDPGNGLIVQGNIVEASGSLATKAKDALESIQLDLSQEIAGAATTRVNLSGNLDAGAVSTLTASTEFGIAARIDAAAATLANIPTAITATAPGTLTIELTNVDGTTPSGAITLADRTYSSVSDLVSEINVRITGNEALRGKVLAQASPTVVGAIQLRVTEGGQDVTSLSVASDNAALLTALGFPGTSTNGGVATATSDLNDLAQVGFALNDGDRLVFTGTRSEGTTFEGSLIFDDTTAETVQDLLTAVQDAFGGGVEASLDASTGVLVLTNDDGTNVTGFTFNLSLDDADITAATPASGLVPSSTFVTHKISTAVFDAEGRKRTLDVTLTKSPTANSWFYNATVDKILPTEGGGGTVTFRSDGTISTFIPSEGQGKRVSVTLPGEVGTLNVDLNGLQNVDRGITGLTQFSAPFTAGVVDQDGRQSGRLESIFIDNKGVIKGRFTNGETVDRGRIIVANVNNPGGLQRAGGNLFTVTGNAGPLRKEIATETLQTRILSGSLELSNVDLAQELAELIIAQRGFQANARTVTTTDEILQETVGLKR</sequence>
<dbReference type="GO" id="GO:0071978">
    <property type="term" value="P:bacterial-type flagellum-dependent swarming motility"/>
    <property type="evidence" value="ECO:0007669"/>
    <property type="project" value="TreeGrafter"/>
</dbReference>
<dbReference type="InterPro" id="IPR010930">
    <property type="entry name" value="Flg_bb/hook_C_dom"/>
</dbReference>
<dbReference type="Pfam" id="PF06429">
    <property type="entry name" value="Flg_bbr_C"/>
    <property type="match status" value="1"/>
</dbReference>
<evidence type="ECO:0000256" key="4">
    <source>
        <dbReference type="ARBA" id="ARBA00023143"/>
    </source>
</evidence>
<evidence type="ECO:0000259" key="9">
    <source>
        <dbReference type="Pfam" id="PF22692"/>
    </source>
</evidence>
<dbReference type="Pfam" id="PF22692">
    <property type="entry name" value="LlgE_F_G_D1"/>
    <property type="match status" value="1"/>
</dbReference>
<dbReference type="NCBIfam" id="TIGR03506">
    <property type="entry name" value="FlgEFG_subfam"/>
    <property type="match status" value="2"/>
</dbReference>
<evidence type="ECO:0000313" key="10">
    <source>
        <dbReference type="EMBL" id="OGG56819.1"/>
    </source>
</evidence>
<evidence type="ECO:0000256" key="3">
    <source>
        <dbReference type="ARBA" id="ARBA00019015"/>
    </source>
</evidence>
<dbReference type="EMBL" id="MFKF01000023">
    <property type="protein sequence ID" value="OGG56819.1"/>
    <property type="molecule type" value="Genomic_DNA"/>
</dbReference>
<dbReference type="InterPro" id="IPR019776">
    <property type="entry name" value="Flagellar_basal_body_rod_CS"/>
</dbReference>
<organism evidence="10 11">
    <name type="scientific">Handelsmanbacteria sp. (strain RIFCSPLOWO2_12_FULL_64_10)</name>
    <dbReference type="NCBI Taxonomy" id="1817868"/>
    <lineage>
        <taxon>Bacteria</taxon>
        <taxon>Candidatus Handelsmaniibacteriota</taxon>
    </lineage>
</organism>
<evidence type="ECO:0000313" key="11">
    <source>
        <dbReference type="Proteomes" id="UP000178606"/>
    </source>
</evidence>
<dbReference type="GO" id="GO:0009424">
    <property type="term" value="C:bacterial-type flagellum hook"/>
    <property type="evidence" value="ECO:0007669"/>
    <property type="project" value="TreeGrafter"/>
</dbReference>
<comment type="similarity">
    <text evidence="2 5">Belongs to the flagella basal body rod proteins family.</text>
</comment>